<dbReference type="HOGENOM" id="CLU_2775662_0_0_1"/>
<dbReference type="InParanoid" id="G2YG55"/>
<dbReference type="AlphaFoldDB" id="G2YG55"/>
<dbReference type="EMBL" id="FQ790328">
    <property type="protein sequence ID" value="CCD50753.1"/>
    <property type="molecule type" value="Genomic_DNA"/>
</dbReference>
<reference evidence="3" key="1">
    <citation type="journal article" date="2011" name="PLoS Genet.">
        <title>Genomic analysis of the necrotrophic fungal pathogens Sclerotinia sclerotiorum and Botrytis cinerea.</title>
        <authorList>
            <person name="Amselem J."/>
            <person name="Cuomo C.A."/>
            <person name="van Kan J.A."/>
            <person name="Viaud M."/>
            <person name="Benito E.P."/>
            <person name="Couloux A."/>
            <person name="Coutinho P.M."/>
            <person name="de Vries R.P."/>
            <person name="Dyer P.S."/>
            <person name="Fillinger S."/>
            <person name="Fournier E."/>
            <person name="Gout L."/>
            <person name="Hahn M."/>
            <person name="Kohn L."/>
            <person name="Lapalu N."/>
            <person name="Plummer K.M."/>
            <person name="Pradier J.M."/>
            <person name="Quevillon E."/>
            <person name="Sharon A."/>
            <person name="Simon A."/>
            <person name="ten Have A."/>
            <person name="Tudzynski B."/>
            <person name="Tudzynski P."/>
            <person name="Wincker P."/>
            <person name="Andrew M."/>
            <person name="Anthouard V."/>
            <person name="Beever R.E."/>
            <person name="Beffa R."/>
            <person name="Benoit I."/>
            <person name="Bouzid O."/>
            <person name="Brault B."/>
            <person name="Chen Z."/>
            <person name="Choquer M."/>
            <person name="Collemare J."/>
            <person name="Cotton P."/>
            <person name="Danchin E.G."/>
            <person name="Da Silva C."/>
            <person name="Gautier A."/>
            <person name="Giraud C."/>
            <person name="Giraud T."/>
            <person name="Gonzalez C."/>
            <person name="Grossetete S."/>
            <person name="Guldener U."/>
            <person name="Henrissat B."/>
            <person name="Howlett B.J."/>
            <person name="Kodira C."/>
            <person name="Kretschmer M."/>
            <person name="Lappartient A."/>
            <person name="Leroch M."/>
            <person name="Levis C."/>
            <person name="Mauceli E."/>
            <person name="Neuveglise C."/>
            <person name="Oeser B."/>
            <person name="Pearson M."/>
            <person name="Poulain J."/>
            <person name="Poussereau N."/>
            <person name="Quesneville H."/>
            <person name="Rascle C."/>
            <person name="Schumacher J."/>
            <person name="Segurens B."/>
            <person name="Sexton A."/>
            <person name="Silva E."/>
            <person name="Sirven C."/>
            <person name="Soanes D.M."/>
            <person name="Talbot N.J."/>
            <person name="Templeton M."/>
            <person name="Yandava C."/>
            <person name="Yarden O."/>
            <person name="Zeng Q."/>
            <person name="Rollins J.A."/>
            <person name="Lebrun M.H."/>
            <person name="Dickman M."/>
        </authorList>
    </citation>
    <scope>NUCLEOTIDE SEQUENCE [LARGE SCALE GENOMIC DNA]</scope>
    <source>
        <strain evidence="3">T4</strain>
    </source>
</reference>
<dbReference type="Proteomes" id="UP000008177">
    <property type="component" value="Unplaced contigs"/>
</dbReference>
<proteinExistence type="predicted"/>
<evidence type="ECO:0000313" key="2">
    <source>
        <dbReference type="EMBL" id="CCD50753.1"/>
    </source>
</evidence>
<keyword evidence="1" id="KW-1133">Transmembrane helix</keyword>
<sequence length="69" mass="8005">MAFNHQAMLFLSYSSISAYIYQSYTLGSSIRILVLRRSRIIEKIKRFPAEFHGVVNAGLTRLDERQIVK</sequence>
<gene>
    <name evidence="2" type="ORF">BofuT4_uP088160.1</name>
</gene>
<accession>G2YG55</accession>
<keyword evidence="1" id="KW-0812">Transmembrane</keyword>
<protein>
    <submittedName>
        <fullName evidence="2">Uncharacterized protein</fullName>
    </submittedName>
</protein>
<name>G2YG55_BOTF4</name>
<evidence type="ECO:0000256" key="1">
    <source>
        <dbReference type="SAM" id="Phobius"/>
    </source>
</evidence>
<organism evidence="2 3">
    <name type="scientific">Botryotinia fuckeliana (strain T4)</name>
    <name type="common">Noble rot fungus</name>
    <name type="synonym">Botrytis cinerea</name>
    <dbReference type="NCBI Taxonomy" id="999810"/>
    <lineage>
        <taxon>Eukaryota</taxon>
        <taxon>Fungi</taxon>
        <taxon>Dikarya</taxon>
        <taxon>Ascomycota</taxon>
        <taxon>Pezizomycotina</taxon>
        <taxon>Leotiomycetes</taxon>
        <taxon>Helotiales</taxon>
        <taxon>Sclerotiniaceae</taxon>
        <taxon>Botrytis</taxon>
    </lineage>
</organism>
<keyword evidence="1" id="KW-0472">Membrane</keyword>
<feature type="transmembrane region" description="Helical" evidence="1">
    <location>
        <begin position="16"/>
        <end position="35"/>
    </location>
</feature>
<evidence type="ECO:0000313" key="3">
    <source>
        <dbReference type="Proteomes" id="UP000008177"/>
    </source>
</evidence>